<organism evidence="1 2">
    <name type="scientific">Fusarium torreyae</name>
    <dbReference type="NCBI Taxonomy" id="1237075"/>
    <lineage>
        <taxon>Eukaryota</taxon>
        <taxon>Fungi</taxon>
        <taxon>Dikarya</taxon>
        <taxon>Ascomycota</taxon>
        <taxon>Pezizomycotina</taxon>
        <taxon>Sordariomycetes</taxon>
        <taxon>Hypocreomycetidae</taxon>
        <taxon>Hypocreales</taxon>
        <taxon>Nectriaceae</taxon>
        <taxon>Fusarium</taxon>
    </lineage>
</organism>
<keyword evidence="2" id="KW-1185">Reference proteome</keyword>
<evidence type="ECO:0000313" key="2">
    <source>
        <dbReference type="Proteomes" id="UP001152049"/>
    </source>
</evidence>
<gene>
    <name evidence="1" type="ORF">NW762_003121</name>
</gene>
<sequence length="78" mass="8277">MGPRNHPLDPIGESAGQSIAKNADALSCAAIVSTRAQLVNVANAKPLVPTESLLVAMNRVKLPLRPVPRQRRLGRAAM</sequence>
<dbReference type="AlphaFoldDB" id="A0A9W8S9U1"/>
<name>A0A9W8S9U1_9HYPO</name>
<dbReference type="Proteomes" id="UP001152049">
    <property type="component" value="Unassembled WGS sequence"/>
</dbReference>
<protein>
    <submittedName>
        <fullName evidence="1">Uncharacterized protein</fullName>
    </submittedName>
</protein>
<evidence type="ECO:0000313" key="1">
    <source>
        <dbReference type="EMBL" id="KAJ4267023.1"/>
    </source>
</evidence>
<reference evidence="1" key="1">
    <citation type="submission" date="2022-09" db="EMBL/GenBank/DDBJ databases">
        <title>Fusarium specimens isolated from Avocado Roots.</title>
        <authorList>
            <person name="Stajich J."/>
            <person name="Roper C."/>
            <person name="Heimlech-Rivalta G."/>
        </authorList>
    </citation>
    <scope>NUCLEOTIDE SEQUENCE</scope>
    <source>
        <strain evidence="1">CF00136</strain>
    </source>
</reference>
<accession>A0A9W8S9U1</accession>
<dbReference type="EMBL" id="JAOQAZ010000004">
    <property type="protein sequence ID" value="KAJ4267023.1"/>
    <property type="molecule type" value="Genomic_DNA"/>
</dbReference>
<comment type="caution">
    <text evidence="1">The sequence shown here is derived from an EMBL/GenBank/DDBJ whole genome shotgun (WGS) entry which is preliminary data.</text>
</comment>
<proteinExistence type="predicted"/>